<accession>A0A8J5JPR4</accession>
<organism evidence="2 3">
    <name type="scientific">Homarus americanus</name>
    <name type="common">American lobster</name>
    <dbReference type="NCBI Taxonomy" id="6706"/>
    <lineage>
        <taxon>Eukaryota</taxon>
        <taxon>Metazoa</taxon>
        <taxon>Ecdysozoa</taxon>
        <taxon>Arthropoda</taxon>
        <taxon>Crustacea</taxon>
        <taxon>Multicrustacea</taxon>
        <taxon>Malacostraca</taxon>
        <taxon>Eumalacostraca</taxon>
        <taxon>Eucarida</taxon>
        <taxon>Decapoda</taxon>
        <taxon>Pleocyemata</taxon>
        <taxon>Astacidea</taxon>
        <taxon>Nephropoidea</taxon>
        <taxon>Nephropidae</taxon>
        <taxon>Homarus</taxon>
    </lineage>
</organism>
<evidence type="ECO:0000313" key="3">
    <source>
        <dbReference type="Proteomes" id="UP000747542"/>
    </source>
</evidence>
<evidence type="ECO:0000313" key="2">
    <source>
        <dbReference type="EMBL" id="KAG7158548.1"/>
    </source>
</evidence>
<feature type="compositionally biased region" description="Acidic residues" evidence="1">
    <location>
        <begin position="23"/>
        <end position="32"/>
    </location>
</feature>
<dbReference type="AlphaFoldDB" id="A0A8J5JPR4"/>
<name>A0A8J5JPR4_HOMAM</name>
<gene>
    <name evidence="2" type="ORF">Hamer_G023765</name>
</gene>
<protein>
    <submittedName>
        <fullName evidence="2">Uncharacterized protein</fullName>
    </submittedName>
</protein>
<proteinExistence type="predicted"/>
<comment type="caution">
    <text evidence="2">The sequence shown here is derived from an EMBL/GenBank/DDBJ whole genome shotgun (WGS) entry which is preliminary data.</text>
</comment>
<keyword evidence="3" id="KW-1185">Reference proteome</keyword>
<dbReference type="EMBL" id="JAHLQT010034706">
    <property type="protein sequence ID" value="KAG7158548.1"/>
    <property type="molecule type" value="Genomic_DNA"/>
</dbReference>
<evidence type="ECO:0000256" key="1">
    <source>
        <dbReference type="SAM" id="MobiDB-lite"/>
    </source>
</evidence>
<feature type="non-terminal residue" evidence="2">
    <location>
        <position position="1"/>
    </location>
</feature>
<dbReference type="Proteomes" id="UP000747542">
    <property type="component" value="Unassembled WGS sequence"/>
</dbReference>
<feature type="region of interest" description="Disordered" evidence="1">
    <location>
        <begin position="16"/>
        <end position="96"/>
    </location>
</feature>
<reference evidence="2" key="1">
    <citation type="journal article" date="2021" name="Sci. Adv.">
        <title>The American lobster genome reveals insights on longevity, neural, and immune adaptations.</title>
        <authorList>
            <person name="Polinski J.M."/>
            <person name="Zimin A.V."/>
            <person name="Clark K.F."/>
            <person name="Kohn A.B."/>
            <person name="Sadowski N."/>
            <person name="Timp W."/>
            <person name="Ptitsyn A."/>
            <person name="Khanna P."/>
            <person name="Romanova D.Y."/>
            <person name="Williams P."/>
            <person name="Greenwood S.J."/>
            <person name="Moroz L.L."/>
            <person name="Walt D.R."/>
            <person name="Bodnar A.G."/>
        </authorList>
    </citation>
    <scope>NUCLEOTIDE SEQUENCE</scope>
    <source>
        <strain evidence="2">GMGI-L3</strain>
    </source>
</reference>
<sequence>GDEEWRWKKQVINKGGKVWGDNREDDEEEQEEGGGVGVIKRRRRRGGEEEEEEKEKKRRRRRRGGGEEEEEEEEKKEKRRRRRRRGGEEEEEEEKKKSILATLRHLLPLSTTLYITTPHSTSVHHSPPLSTTLHLQYKNISTVLGGVGEIRRVGVCRRGGGNSLSPQVLQKSGSVMRGETYDLKNEDKFWFAVSCLPPGHKFSLTMLIARHGSFITRCSLPACNNSSPLHSRPYGTRYLTSWWCCCSCSLLFPSLYYSTPAVVPAAVGDVAGPEDVLLQPEDRFLSSTIDCVFVISSLPGAAVRHPRRCHNTGLDGANRRVWRQQLIRVCTFVFSCFILML</sequence>